<evidence type="ECO:0000313" key="1">
    <source>
        <dbReference type="EMBL" id="KOO35182.1"/>
    </source>
</evidence>
<comment type="caution">
    <text evidence="1">The sequence shown here is derived from an EMBL/GenBank/DDBJ whole genome shotgun (WGS) entry which is preliminary data.</text>
</comment>
<reference evidence="2" key="1">
    <citation type="journal article" date="2015" name="PLoS Genet.">
        <title>Genome Sequence and Transcriptome Analyses of Chrysochromulina tobin: Metabolic Tools for Enhanced Algal Fitness in the Prominent Order Prymnesiales (Haptophyceae).</title>
        <authorList>
            <person name="Hovde B.T."/>
            <person name="Deodato C.R."/>
            <person name="Hunsperger H.M."/>
            <person name="Ryken S.A."/>
            <person name="Yost W."/>
            <person name="Jha R.K."/>
            <person name="Patterson J."/>
            <person name="Monnat R.J. Jr."/>
            <person name="Barlow S.B."/>
            <person name="Starkenburg S.R."/>
            <person name="Cattolico R.A."/>
        </authorList>
    </citation>
    <scope>NUCLEOTIDE SEQUENCE</scope>
    <source>
        <strain evidence="2">CCMP291</strain>
    </source>
</reference>
<gene>
    <name evidence="1" type="ORF">Ctob_010695</name>
</gene>
<dbReference type="Proteomes" id="UP000037460">
    <property type="component" value="Unassembled WGS sequence"/>
</dbReference>
<sequence>MQSRLQQERNVYQERCACTQRVMSRARLLHERLDRVIVFDIRFRWWGLGNNLSRWLALLRFGLASGRATYLWMSDQAWSTQIKDDVANASSRRRRQKVEQPAPYFDMGAFFESEACEWDWSPASESKVRARMASFNVSSPVTITHRCLKHGINCERHELRWSPEGHLIGTEEEERNGSLLKLITQQDARWLLVRPIHPGQMTAFQPSGKPAAAVLSGQAGITWGGGWADGANMGGGCWSERAERRIRDPTSRQSALHLPYTAAVAMGSIEPSQGRALRSRINLKCEAFALLRPRPSLQALITPIVLALDALSFVSALHVRTGYPDWVALAAQRNGSASRSWARAALQPPLSFAGECL</sequence>
<protein>
    <submittedName>
        <fullName evidence="1">Uncharacterized protein</fullName>
    </submittedName>
</protein>
<dbReference type="EMBL" id="JWZX01000957">
    <property type="protein sequence ID" value="KOO35182.1"/>
    <property type="molecule type" value="Genomic_DNA"/>
</dbReference>
<proteinExistence type="predicted"/>
<evidence type="ECO:0000313" key="2">
    <source>
        <dbReference type="Proteomes" id="UP000037460"/>
    </source>
</evidence>
<name>A0A0M0K9A3_9EUKA</name>
<organism evidence="1 2">
    <name type="scientific">Chrysochromulina tobinii</name>
    <dbReference type="NCBI Taxonomy" id="1460289"/>
    <lineage>
        <taxon>Eukaryota</taxon>
        <taxon>Haptista</taxon>
        <taxon>Haptophyta</taxon>
        <taxon>Prymnesiophyceae</taxon>
        <taxon>Prymnesiales</taxon>
        <taxon>Chrysochromulinaceae</taxon>
        <taxon>Chrysochromulina</taxon>
    </lineage>
</organism>
<keyword evidence="2" id="KW-1185">Reference proteome</keyword>
<dbReference type="OrthoDB" id="10667392at2759"/>
<accession>A0A0M0K9A3</accession>
<dbReference type="AlphaFoldDB" id="A0A0M0K9A3"/>